<dbReference type="Proteomes" id="UP000012159">
    <property type="component" value="Unassembled WGS sequence"/>
</dbReference>
<accession>M6WS00</accession>
<dbReference type="AlphaFoldDB" id="M6WS00"/>
<proteinExistence type="predicted"/>
<evidence type="ECO:0000313" key="2">
    <source>
        <dbReference type="Proteomes" id="UP000012159"/>
    </source>
</evidence>
<protein>
    <submittedName>
        <fullName evidence="1">Uncharacterized protein</fullName>
    </submittedName>
</protein>
<organism evidence="1 2">
    <name type="scientific">Leptospira borgpetersenii serovar Pomona str. 200901868</name>
    <dbReference type="NCBI Taxonomy" id="1192866"/>
    <lineage>
        <taxon>Bacteria</taxon>
        <taxon>Pseudomonadati</taxon>
        <taxon>Spirochaetota</taxon>
        <taxon>Spirochaetia</taxon>
        <taxon>Leptospirales</taxon>
        <taxon>Leptospiraceae</taxon>
        <taxon>Leptospira</taxon>
    </lineage>
</organism>
<name>M6WS00_LEPBO</name>
<dbReference type="EMBL" id="AKWF02000025">
    <property type="protein sequence ID" value="EMO64513.1"/>
    <property type="molecule type" value="Genomic_DNA"/>
</dbReference>
<sequence>MSKPKNRLKELLYELIEGSPSRYNRKRFYGFLNAQVRLCMIQRRYTPRMPSNL</sequence>
<gene>
    <name evidence="1" type="ORF">LEP1GSC133_1255</name>
</gene>
<reference evidence="1 2" key="1">
    <citation type="submission" date="2013-01" db="EMBL/GenBank/DDBJ databases">
        <authorList>
            <person name="Harkins D.M."/>
            <person name="Durkin A.S."/>
            <person name="Brinkac L.M."/>
            <person name="Haft D.H."/>
            <person name="Selengut J.D."/>
            <person name="Sanka R."/>
            <person name="DePew J."/>
            <person name="Purushe J."/>
            <person name="Picardeau M."/>
            <person name="Werts C."/>
            <person name="Goarant C."/>
            <person name="Vinetz J.M."/>
            <person name="Sutton G.G."/>
            <person name="Nierman W.C."/>
            <person name="Fouts D.E."/>
        </authorList>
    </citation>
    <scope>NUCLEOTIDE SEQUENCE [LARGE SCALE GENOMIC DNA]</scope>
    <source>
        <strain evidence="1 2">200901868</strain>
    </source>
</reference>
<comment type="caution">
    <text evidence="1">The sequence shown here is derived from an EMBL/GenBank/DDBJ whole genome shotgun (WGS) entry which is preliminary data.</text>
</comment>
<evidence type="ECO:0000313" key="1">
    <source>
        <dbReference type="EMBL" id="EMO64513.1"/>
    </source>
</evidence>